<gene>
    <name evidence="3" type="ORF">K444DRAFT_721385</name>
</gene>
<name>A0A2J6TCQ2_9HELO</name>
<feature type="compositionally biased region" description="Polar residues" evidence="1">
    <location>
        <begin position="32"/>
        <end position="41"/>
    </location>
</feature>
<sequence length="742" mass="80802">MEAKAVDASSCLLDRTHPDNEAVELQEWRASIPSQGSASNTERGHGESSHLPSVGAQWTGSQGQVRNSEVPSPVPSPVPERIQENSSEEIHNSVIQIPSLARKFGKMAIVILACGLMLIFGAVGFLCFLWFANSGNSFWHSIIVRDWLVKAVTISSEVIKQAVTFQLGVAGAILTALALENFQVPLPQLASISIMRAGTGSGQLLFLSRKRFHRHFFNSKKIGMTGMVFVATTILGLIQAISVVLVSDIGLSSIPGKSNSTELNIGFTYYSNEQANAPQTEILTRGTTWSRKPPFYPTFAEYSEPPFVSHGVDDTGLTLRAFLPFPAAQDRQTIRTYSGKTTVLDARVTCQVPILSNETIKVLNTETLLLEGSFQANAITPRLQNSIIGSSPSPSGSFEESEAYGAAYLILNVTLGSSYTWDAVAGGTPVAPPEYSQNGEWLDLVYSKGDLVLGVTVCYSAFRTADIPVLVSSNFNRTEPAASFDLVNSMYTFSEIRNQLGQGPDPASLEDRGVLQLEKKPSWIADASDLPPVEPFVRDFANMQGQAGGTSGMAGNYTAILWQASPPSQPTAQQPQFIAPDPMHVWLVQEMSIITVLSSMAYYDQIAQFNNNQTAEVDYFVIANTPQRYWGLLAVCTVLLLHIILLLIVVTVFARESRFSMLGNTWQGLSQAVTEETRDHLSIASMMTDSEVEEKMKQDGVKRTVVGLEKIDGSRVVGVVRRVGNNHAAQTKIRLPSGRHGE</sequence>
<evidence type="ECO:0000313" key="3">
    <source>
        <dbReference type="EMBL" id="PMD60796.1"/>
    </source>
</evidence>
<keyword evidence="4" id="KW-1185">Reference proteome</keyword>
<evidence type="ECO:0000313" key="4">
    <source>
        <dbReference type="Proteomes" id="UP000235371"/>
    </source>
</evidence>
<keyword evidence="2" id="KW-0472">Membrane</keyword>
<keyword evidence="2" id="KW-0812">Transmembrane</keyword>
<feature type="transmembrane region" description="Helical" evidence="2">
    <location>
        <begin position="108"/>
        <end position="131"/>
    </location>
</feature>
<evidence type="ECO:0000256" key="2">
    <source>
        <dbReference type="SAM" id="Phobius"/>
    </source>
</evidence>
<dbReference type="OrthoDB" id="5428040at2759"/>
<dbReference type="Proteomes" id="UP000235371">
    <property type="component" value="Unassembled WGS sequence"/>
</dbReference>
<protein>
    <submittedName>
        <fullName evidence="3">Uncharacterized protein</fullName>
    </submittedName>
</protein>
<dbReference type="GeneID" id="36596593"/>
<dbReference type="RefSeq" id="XP_024737700.1">
    <property type="nucleotide sequence ID" value="XM_024888517.1"/>
</dbReference>
<feature type="transmembrane region" description="Helical" evidence="2">
    <location>
        <begin position="228"/>
        <end position="251"/>
    </location>
</feature>
<keyword evidence="2" id="KW-1133">Transmembrane helix</keyword>
<accession>A0A2J6TCQ2</accession>
<reference evidence="3 4" key="1">
    <citation type="submission" date="2016-04" db="EMBL/GenBank/DDBJ databases">
        <title>A degradative enzymes factory behind the ericoid mycorrhizal symbiosis.</title>
        <authorList>
            <consortium name="DOE Joint Genome Institute"/>
            <person name="Martino E."/>
            <person name="Morin E."/>
            <person name="Grelet G."/>
            <person name="Kuo A."/>
            <person name="Kohler A."/>
            <person name="Daghino S."/>
            <person name="Barry K."/>
            <person name="Choi C."/>
            <person name="Cichocki N."/>
            <person name="Clum A."/>
            <person name="Copeland A."/>
            <person name="Hainaut M."/>
            <person name="Haridas S."/>
            <person name="Labutti K."/>
            <person name="Lindquist E."/>
            <person name="Lipzen A."/>
            <person name="Khouja H.-R."/>
            <person name="Murat C."/>
            <person name="Ohm R."/>
            <person name="Olson A."/>
            <person name="Spatafora J."/>
            <person name="Veneault-Fourrey C."/>
            <person name="Henrissat B."/>
            <person name="Grigoriev I."/>
            <person name="Martin F."/>
            <person name="Perotto S."/>
        </authorList>
    </citation>
    <scope>NUCLEOTIDE SEQUENCE [LARGE SCALE GENOMIC DNA]</scope>
    <source>
        <strain evidence="3 4">E</strain>
    </source>
</reference>
<feature type="region of interest" description="Disordered" evidence="1">
    <location>
        <begin position="1"/>
        <end position="87"/>
    </location>
</feature>
<dbReference type="InParanoid" id="A0A2J6TCQ2"/>
<evidence type="ECO:0000256" key="1">
    <source>
        <dbReference type="SAM" id="MobiDB-lite"/>
    </source>
</evidence>
<dbReference type="EMBL" id="KZ613788">
    <property type="protein sequence ID" value="PMD60796.1"/>
    <property type="molecule type" value="Genomic_DNA"/>
</dbReference>
<proteinExistence type="predicted"/>
<organism evidence="3 4">
    <name type="scientific">Hyaloscypha bicolor E</name>
    <dbReference type="NCBI Taxonomy" id="1095630"/>
    <lineage>
        <taxon>Eukaryota</taxon>
        <taxon>Fungi</taxon>
        <taxon>Dikarya</taxon>
        <taxon>Ascomycota</taxon>
        <taxon>Pezizomycotina</taxon>
        <taxon>Leotiomycetes</taxon>
        <taxon>Helotiales</taxon>
        <taxon>Hyaloscyphaceae</taxon>
        <taxon>Hyaloscypha</taxon>
        <taxon>Hyaloscypha bicolor</taxon>
    </lineage>
</organism>
<feature type="transmembrane region" description="Helical" evidence="2">
    <location>
        <begin position="629"/>
        <end position="654"/>
    </location>
</feature>
<feature type="compositionally biased region" description="Polar residues" evidence="1">
    <location>
        <begin position="56"/>
        <end position="67"/>
    </location>
</feature>
<dbReference type="AlphaFoldDB" id="A0A2J6TCQ2"/>